<proteinExistence type="predicted"/>
<keyword evidence="1" id="KW-1133">Transmembrane helix</keyword>
<reference evidence="2" key="1">
    <citation type="submission" date="2022-06" db="EMBL/GenBank/DDBJ databases">
        <authorList>
            <person name="Lu C.-H."/>
        </authorList>
    </citation>
    <scope>NUCLEOTIDE SEQUENCE</scope>
    <source>
        <strain evidence="2">21MJYT02-11</strain>
    </source>
</reference>
<keyword evidence="1" id="KW-0812">Transmembrane</keyword>
<evidence type="ECO:0000313" key="2">
    <source>
        <dbReference type="EMBL" id="MCO5397873.1"/>
    </source>
</evidence>
<sequence>MRLHIIVPGLAAQAAVVTKFESVVEQQSTKLTGAGRYAVALIGNQPNTVAAQLIATNPMLESKVRRLLLLLVGFAFLAGAVGGLIGAMSAGA</sequence>
<keyword evidence="3" id="KW-1185">Reference proteome</keyword>
<evidence type="ECO:0008006" key="4">
    <source>
        <dbReference type="Google" id="ProtNLM"/>
    </source>
</evidence>
<protein>
    <recommendedName>
        <fullName evidence="4">Transmembrane protein</fullName>
    </recommendedName>
</protein>
<evidence type="ECO:0000256" key="1">
    <source>
        <dbReference type="SAM" id="Phobius"/>
    </source>
</evidence>
<dbReference type="EMBL" id="JAMXHT010000002">
    <property type="protein sequence ID" value="MCO5397873.1"/>
    <property type="molecule type" value="Genomic_DNA"/>
</dbReference>
<reference evidence="2" key="2">
    <citation type="journal article" date="2023" name="Front. Microbiol.">
        <title>Ralstonia chuxiongensis sp. nov., Ralstonia mojiangensis sp. nov., and Ralstonia soli sp. nov., isolated from tobacco fields, are three novel species in the family Burkholderiaceae.</title>
        <authorList>
            <person name="Lu C.H."/>
            <person name="Zhang Y.Y."/>
            <person name="Jiang N."/>
            <person name="Chen W."/>
            <person name="Shao X."/>
            <person name="Zhao Z.M."/>
            <person name="Lu W.L."/>
            <person name="Hu X."/>
            <person name="Xi Y.X."/>
            <person name="Zou S.Y."/>
            <person name="Wei Q.J."/>
            <person name="Lin Z.L."/>
            <person name="Gong L."/>
            <person name="Gai X.T."/>
            <person name="Zhang L.Q."/>
            <person name="Li J.Y."/>
            <person name="Jin Y."/>
            <person name="Xia Z.Y."/>
        </authorList>
    </citation>
    <scope>NUCLEOTIDE SEQUENCE</scope>
    <source>
        <strain evidence="2">21MJYT02-11</strain>
    </source>
</reference>
<comment type="caution">
    <text evidence="2">The sequence shown here is derived from an EMBL/GenBank/DDBJ whole genome shotgun (WGS) entry which is preliminary data.</text>
</comment>
<gene>
    <name evidence="2" type="ORF">NG900_06605</name>
</gene>
<evidence type="ECO:0000313" key="3">
    <source>
        <dbReference type="Proteomes" id="UP001162811"/>
    </source>
</evidence>
<name>A0ABT1AHK1_9RALS</name>
<keyword evidence="1" id="KW-0472">Membrane</keyword>
<dbReference type="Proteomes" id="UP001162811">
    <property type="component" value="Unassembled WGS sequence"/>
</dbReference>
<accession>A0ABT1AHK1</accession>
<dbReference type="RefSeq" id="WP_252678200.1">
    <property type="nucleotide sequence ID" value="NZ_JAMXHT010000002.1"/>
</dbReference>
<organism evidence="2 3">
    <name type="scientific">Ralstonia soli</name>
    <dbReference type="NCBI Taxonomy" id="2953896"/>
    <lineage>
        <taxon>Bacteria</taxon>
        <taxon>Pseudomonadati</taxon>
        <taxon>Pseudomonadota</taxon>
        <taxon>Betaproteobacteria</taxon>
        <taxon>Burkholderiales</taxon>
        <taxon>Burkholderiaceae</taxon>
        <taxon>Ralstonia</taxon>
    </lineage>
</organism>
<feature type="transmembrane region" description="Helical" evidence="1">
    <location>
        <begin position="67"/>
        <end position="90"/>
    </location>
</feature>